<feature type="signal peptide" evidence="8">
    <location>
        <begin position="1"/>
        <end position="25"/>
    </location>
</feature>
<organism evidence="9 10">
    <name type="scientific">Novosphingobium aquiterrae</name>
    <dbReference type="NCBI Taxonomy" id="624388"/>
    <lineage>
        <taxon>Bacteria</taxon>
        <taxon>Pseudomonadati</taxon>
        <taxon>Pseudomonadota</taxon>
        <taxon>Alphaproteobacteria</taxon>
        <taxon>Sphingomonadales</taxon>
        <taxon>Sphingomonadaceae</taxon>
        <taxon>Novosphingobium</taxon>
    </lineage>
</organism>
<gene>
    <name evidence="9" type="ORF">ACFFF7_05965</name>
</gene>
<keyword evidence="3" id="KW-0813">Transport</keyword>
<keyword evidence="7" id="KW-0998">Cell outer membrane</keyword>
<feature type="chain" id="PRO_5046437543" evidence="8">
    <location>
        <begin position="26"/>
        <end position="442"/>
    </location>
</feature>
<evidence type="ECO:0000256" key="8">
    <source>
        <dbReference type="SAM" id="SignalP"/>
    </source>
</evidence>
<reference evidence="9 10" key="1">
    <citation type="submission" date="2024-09" db="EMBL/GenBank/DDBJ databases">
        <authorList>
            <person name="Sun Q."/>
            <person name="Mori K."/>
        </authorList>
    </citation>
    <scope>NUCLEOTIDE SEQUENCE [LARGE SCALE GENOMIC DNA]</scope>
    <source>
        <strain evidence="9 10">NCAIM B.02537</strain>
    </source>
</reference>
<dbReference type="Pfam" id="PF02321">
    <property type="entry name" value="OEP"/>
    <property type="match status" value="2"/>
</dbReference>
<evidence type="ECO:0000313" key="9">
    <source>
        <dbReference type="EMBL" id="MFC0588955.1"/>
    </source>
</evidence>
<dbReference type="InterPro" id="IPR003423">
    <property type="entry name" value="OMP_efflux"/>
</dbReference>
<comment type="caution">
    <text evidence="9">The sequence shown here is derived from an EMBL/GenBank/DDBJ whole genome shotgun (WGS) entry which is preliminary data.</text>
</comment>
<dbReference type="InterPro" id="IPR051906">
    <property type="entry name" value="TolC-like"/>
</dbReference>
<dbReference type="PANTHER" id="PTHR30026:SF22">
    <property type="entry name" value="OUTER MEMBRANE EFFLUX PROTEIN"/>
    <property type="match status" value="1"/>
</dbReference>
<comment type="similarity">
    <text evidence="2">Belongs to the outer membrane factor (OMF) (TC 1.B.17) family.</text>
</comment>
<keyword evidence="10" id="KW-1185">Reference proteome</keyword>
<evidence type="ECO:0000256" key="5">
    <source>
        <dbReference type="ARBA" id="ARBA00022692"/>
    </source>
</evidence>
<dbReference type="Proteomes" id="UP001589943">
    <property type="component" value="Unassembled WGS sequence"/>
</dbReference>
<dbReference type="PANTHER" id="PTHR30026">
    <property type="entry name" value="OUTER MEMBRANE PROTEIN TOLC"/>
    <property type="match status" value="1"/>
</dbReference>
<dbReference type="SUPFAM" id="SSF56954">
    <property type="entry name" value="Outer membrane efflux proteins (OEP)"/>
    <property type="match status" value="1"/>
</dbReference>
<keyword evidence="4" id="KW-1134">Transmembrane beta strand</keyword>
<dbReference type="Gene3D" id="1.20.1600.10">
    <property type="entry name" value="Outer membrane efflux proteins (OEP)"/>
    <property type="match status" value="1"/>
</dbReference>
<protein>
    <submittedName>
        <fullName evidence="9">TolC family protein</fullName>
    </submittedName>
</protein>
<keyword evidence="5" id="KW-0812">Transmembrane</keyword>
<evidence type="ECO:0000256" key="7">
    <source>
        <dbReference type="ARBA" id="ARBA00023237"/>
    </source>
</evidence>
<comment type="subcellular location">
    <subcellularLocation>
        <location evidence="1">Cell outer membrane</location>
    </subcellularLocation>
</comment>
<accession>A0ABV6PGJ6</accession>
<name>A0ABV6PGJ6_9SPHN</name>
<proteinExistence type="inferred from homology"/>
<dbReference type="EMBL" id="JBHLTL010000004">
    <property type="protein sequence ID" value="MFC0588955.1"/>
    <property type="molecule type" value="Genomic_DNA"/>
</dbReference>
<keyword evidence="8" id="KW-0732">Signal</keyword>
<evidence type="ECO:0000256" key="1">
    <source>
        <dbReference type="ARBA" id="ARBA00004442"/>
    </source>
</evidence>
<evidence type="ECO:0000256" key="2">
    <source>
        <dbReference type="ARBA" id="ARBA00007613"/>
    </source>
</evidence>
<evidence type="ECO:0000256" key="4">
    <source>
        <dbReference type="ARBA" id="ARBA00022452"/>
    </source>
</evidence>
<evidence type="ECO:0000313" key="10">
    <source>
        <dbReference type="Proteomes" id="UP001589943"/>
    </source>
</evidence>
<dbReference type="RefSeq" id="WP_379480471.1">
    <property type="nucleotide sequence ID" value="NZ_JBHLTL010000004.1"/>
</dbReference>
<keyword evidence="6" id="KW-0472">Membrane</keyword>
<evidence type="ECO:0000256" key="3">
    <source>
        <dbReference type="ARBA" id="ARBA00022448"/>
    </source>
</evidence>
<sequence length="442" mass="48158">MTPSGRFVRAAVLLAGTACSAAAIAEPLSLQQAAAIALSRSPELGQAEARVMQGEAAKSQAKRDWLPKLTAEANIGVRRLENSARNSLGLSAVNEKPLYVGISLDQPIYDMGRRQNTIAAQSARVKSLKEDREQTAEQAAFQVARAYVIVLLYGELLNNAKENMAFHDKLAADMREGVAQGAMSVSERQQADERRQLARVRLADAEKDAGTARNLFLSLVGREPTELVEPPSAAAAIAPTLDEAIANADRLDPKVRSARHDVETTQAMVRRAKADGLPSVDAQGSARTGNDFDGFRGKTNDYSAMVSMRWRFFDGGVTAARVREAMGKSYEAAEALIQAQRDSERGVRDDWEQLGTWRTKASEQELHAQIAKDVVYSYRAQFGIGRRSLLDVLDAQSAAFAASGERASSKASVVLSEYALLARENRLREFLGVTERRTYGPE</sequence>
<evidence type="ECO:0000256" key="6">
    <source>
        <dbReference type="ARBA" id="ARBA00023136"/>
    </source>
</evidence>